<evidence type="ECO:0000256" key="9">
    <source>
        <dbReference type="ARBA" id="ARBA00022692"/>
    </source>
</evidence>
<dbReference type="InterPro" id="IPR003661">
    <property type="entry name" value="HisK_dim/P_dom"/>
</dbReference>
<dbReference type="Pfam" id="PF02518">
    <property type="entry name" value="HATPase_c"/>
    <property type="match status" value="1"/>
</dbReference>
<evidence type="ECO:0000256" key="18">
    <source>
        <dbReference type="ARBA" id="ARBA00023016"/>
    </source>
</evidence>
<keyword evidence="6" id="KW-1003">Cell membrane</keyword>
<dbReference type="InterPro" id="IPR003660">
    <property type="entry name" value="HAMP_dom"/>
</dbReference>
<sequence>MRSRVVGLALITATFAVALFGIPLAIGLAEFAVSEEHSSLQRLAGFAARSVQSDMAHDRVPRALPDGPSDAAVALYDADGALLLGAGPSEGDAAVDYVLGGRTGLPPADDLVVAVPVSGLHDIVGVVRATAPSSQVYASVMPIWLGMAALAAVVLVSTWLLARRLALRLSRPLDRLVDDADRLGDGDFGIRPKRSGIAETDRVSGALSRTACRLDDLLARERAFSAEASHQLRTPLTGLRLRLESALDAAEPMTRPQIEYGLGSIDRLERTIDELLALARERQTTSAPADLPRLFSEFDDEWRPRLTRDGRSFSSLLPGSLPEPDASSAAVRQILGVLLDNALLHGAGDVSISAREVGENAIAIDVGDQGPGVPSSALTNRDVGRGMGLPLARRLAESEGGRLTVGTTSSPVTLLLPSRSRAGSAEGSEDPSAPPAMRSTGRPGH</sequence>
<dbReference type="PROSITE" id="PS50885">
    <property type="entry name" value="HAMP"/>
    <property type="match status" value="1"/>
</dbReference>
<evidence type="ECO:0000256" key="17">
    <source>
        <dbReference type="ARBA" id="ARBA00023012"/>
    </source>
</evidence>
<evidence type="ECO:0000256" key="12">
    <source>
        <dbReference type="ARBA" id="ARBA00022801"/>
    </source>
</evidence>
<evidence type="ECO:0000256" key="20">
    <source>
        <dbReference type="ARBA" id="ARBA00023211"/>
    </source>
</evidence>
<dbReference type="InterPro" id="IPR003594">
    <property type="entry name" value="HATPase_dom"/>
</dbReference>
<comment type="cofactor">
    <cofactor evidence="3">
        <name>Mg(2+)</name>
        <dbReference type="ChEBI" id="CHEBI:18420"/>
    </cofactor>
</comment>
<dbReference type="STRING" id="2074.BG845_05266"/>
<evidence type="ECO:0000259" key="25">
    <source>
        <dbReference type="PROSITE" id="PS50109"/>
    </source>
</evidence>
<evidence type="ECO:0000256" key="23">
    <source>
        <dbReference type="SAM" id="MobiDB-lite"/>
    </source>
</evidence>
<dbReference type="Pfam" id="PF00512">
    <property type="entry name" value="HisKA"/>
    <property type="match status" value="1"/>
</dbReference>
<evidence type="ECO:0000256" key="14">
    <source>
        <dbReference type="ARBA" id="ARBA00022842"/>
    </source>
</evidence>
<evidence type="ECO:0000313" key="28">
    <source>
        <dbReference type="Proteomes" id="UP000194360"/>
    </source>
</evidence>
<dbReference type="GO" id="GO:0005886">
    <property type="term" value="C:plasma membrane"/>
    <property type="evidence" value="ECO:0007669"/>
    <property type="project" value="UniProtKB-SubCell"/>
</dbReference>
<evidence type="ECO:0000256" key="22">
    <source>
        <dbReference type="ARBA" id="ARBA00041776"/>
    </source>
</evidence>
<dbReference type="InterPro" id="IPR036097">
    <property type="entry name" value="HisK_dim/P_sf"/>
</dbReference>
<evidence type="ECO:0000256" key="19">
    <source>
        <dbReference type="ARBA" id="ARBA00023026"/>
    </source>
</evidence>
<keyword evidence="14" id="KW-0460">Magnesium</keyword>
<reference evidence="27 28" key="1">
    <citation type="submission" date="2016-09" db="EMBL/GenBank/DDBJ databases">
        <title>Pseudonocardia autotrophica DSM535, a candidate organism with high potential of specific P450 cytochromes.</title>
        <authorList>
            <person name="Grumaz C."/>
            <person name="Vainshtein Y."/>
            <person name="Kirstahler P."/>
            <person name="Sohn K."/>
        </authorList>
    </citation>
    <scope>NUCLEOTIDE SEQUENCE [LARGE SCALE GENOMIC DNA]</scope>
    <source>
        <strain evidence="27 28">DSM 535</strain>
    </source>
</reference>
<evidence type="ECO:0000256" key="8">
    <source>
        <dbReference type="ARBA" id="ARBA00022679"/>
    </source>
</evidence>
<dbReference type="RefSeq" id="WP_166666059.1">
    <property type="nucleotide sequence ID" value="NZ_AP018921.1"/>
</dbReference>
<dbReference type="Gene3D" id="1.10.287.130">
    <property type="match status" value="1"/>
</dbReference>
<dbReference type="Gene3D" id="6.10.340.10">
    <property type="match status" value="1"/>
</dbReference>
<dbReference type="InterPro" id="IPR036890">
    <property type="entry name" value="HATPase_C_sf"/>
</dbReference>
<evidence type="ECO:0000256" key="6">
    <source>
        <dbReference type="ARBA" id="ARBA00022475"/>
    </source>
</evidence>
<dbReference type="InterPro" id="IPR050980">
    <property type="entry name" value="2C_sensor_his_kinase"/>
</dbReference>
<dbReference type="GO" id="GO:0004721">
    <property type="term" value="F:phosphoprotein phosphatase activity"/>
    <property type="evidence" value="ECO:0007669"/>
    <property type="project" value="UniProtKB-KW"/>
</dbReference>
<dbReference type="SMART" id="SM00387">
    <property type="entry name" value="HATPase_c"/>
    <property type="match status" value="1"/>
</dbReference>
<comment type="cofactor">
    <cofactor evidence="2">
        <name>Mn(2+)</name>
        <dbReference type="ChEBI" id="CHEBI:29035"/>
    </cofactor>
</comment>
<keyword evidence="18" id="KW-0346">Stress response</keyword>
<evidence type="ECO:0000256" key="15">
    <source>
        <dbReference type="ARBA" id="ARBA00022912"/>
    </source>
</evidence>
<proteinExistence type="predicted"/>
<dbReference type="InterPro" id="IPR005467">
    <property type="entry name" value="His_kinase_dom"/>
</dbReference>
<name>A0A1Y2MNH2_PSEAH</name>
<evidence type="ECO:0000256" key="24">
    <source>
        <dbReference type="SAM" id="Phobius"/>
    </source>
</evidence>
<evidence type="ECO:0000256" key="1">
    <source>
        <dbReference type="ARBA" id="ARBA00000085"/>
    </source>
</evidence>
<feature type="transmembrane region" description="Helical" evidence="24">
    <location>
        <begin position="143"/>
        <end position="162"/>
    </location>
</feature>
<comment type="catalytic activity">
    <reaction evidence="1">
        <text>ATP + protein L-histidine = ADP + protein N-phospho-L-histidine.</text>
        <dbReference type="EC" id="2.7.13.3"/>
    </reaction>
</comment>
<accession>A0A1Y2MNH2</accession>
<comment type="caution">
    <text evidence="27">The sequence shown here is derived from an EMBL/GenBank/DDBJ whole genome shotgun (WGS) entry which is preliminary data.</text>
</comment>
<keyword evidence="16 24" id="KW-1133">Transmembrane helix</keyword>
<evidence type="ECO:0000313" key="27">
    <source>
        <dbReference type="EMBL" id="OSY36661.1"/>
    </source>
</evidence>
<evidence type="ECO:0000256" key="13">
    <source>
        <dbReference type="ARBA" id="ARBA00022840"/>
    </source>
</evidence>
<organism evidence="27 28">
    <name type="scientific">Pseudonocardia autotrophica</name>
    <name type="common">Amycolata autotrophica</name>
    <name type="synonym">Nocardia autotrophica</name>
    <dbReference type="NCBI Taxonomy" id="2074"/>
    <lineage>
        <taxon>Bacteria</taxon>
        <taxon>Bacillati</taxon>
        <taxon>Actinomycetota</taxon>
        <taxon>Actinomycetes</taxon>
        <taxon>Pseudonocardiales</taxon>
        <taxon>Pseudonocardiaceae</taxon>
        <taxon>Pseudonocardia</taxon>
    </lineage>
</organism>
<dbReference type="PANTHER" id="PTHR44936">
    <property type="entry name" value="SENSOR PROTEIN CREC"/>
    <property type="match status" value="1"/>
</dbReference>
<dbReference type="EC" id="2.7.13.3" evidence="5"/>
<evidence type="ECO:0000256" key="21">
    <source>
        <dbReference type="ARBA" id="ARBA00040454"/>
    </source>
</evidence>
<evidence type="ECO:0000256" key="4">
    <source>
        <dbReference type="ARBA" id="ARBA00004651"/>
    </source>
</evidence>
<dbReference type="PROSITE" id="PS50109">
    <property type="entry name" value="HIS_KIN"/>
    <property type="match status" value="1"/>
</dbReference>
<dbReference type="SUPFAM" id="SSF47384">
    <property type="entry name" value="Homodimeric domain of signal transducing histidine kinase"/>
    <property type="match status" value="1"/>
</dbReference>
<dbReference type="GO" id="GO:0000155">
    <property type="term" value="F:phosphorelay sensor kinase activity"/>
    <property type="evidence" value="ECO:0007669"/>
    <property type="project" value="InterPro"/>
</dbReference>
<keyword evidence="8 27" id="KW-0808">Transferase</keyword>
<keyword evidence="9 24" id="KW-0812">Transmembrane</keyword>
<evidence type="ECO:0000256" key="7">
    <source>
        <dbReference type="ARBA" id="ARBA00022553"/>
    </source>
</evidence>
<evidence type="ECO:0000259" key="26">
    <source>
        <dbReference type="PROSITE" id="PS50885"/>
    </source>
</evidence>
<evidence type="ECO:0000256" key="3">
    <source>
        <dbReference type="ARBA" id="ARBA00001946"/>
    </source>
</evidence>
<keyword evidence="12" id="KW-0378">Hydrolase</keyword>
<keyword evidence="20" id="KW-0464">Manganese</keyword>
<dbReference type="GO" id="GO:0005524">
    <property type="term" value="F:ATP binding"/>
    <property type="evidence" value="ECO:0007669"/>
    <property type="project" value="UniProtKB-KW"/>
</dbReference>
<dbReference type="CDD" id="cd00082">
    <property type="entry name" value="HisKA"/>
    <property type="match status" value="1"/>
</dbReference>
<keyword evidence="11" id="KW-0418">Kinase</keyword>
<dbReference type="PRINTS" id="PR00344">
    <property type="entry name" value="BCTRLSENSOR"/>
</dbReference>
<dbReference type="EMBL" id="MIGB01000037">
    <property type="protein sequence ID" value="OSY36661.1"/>
    <property type="molecule type" value="Genomic_DNA"/>
</dbReference>
<keyword evidence="13" id="KW-0067">ATP-binding</keyword>
<evidence type="ECO:0000256" key="11">
    <source>
        <dbReference type="ARBA" id="ARBA00022777"/>
    </source>
</evidence>
<evidence type="ECO:0000256" key="16">
    <source>
        <dbReference type="ARBA" id="ARBA00022989"/>
    </source>
</evidence>
<keyword evidence="17" id="KW-0902">Two-component regulatory system</keyword>
<keyword evidence="28" id="KW-1185">Reference proteome</keyword>
<dbReference type="InterPro" id="IPR004358">
    <property type="entry name" value="Sig_transdc_His_kin-like_C"/>
</dbReference>
<dbReference type="SMART" id="SM00388">
    <property type="entry name" value="HisKA"/>
    <property type="match status" value="1"/>
</dbReference>
<keyword evidence="10" id="KW-0547">Nucleotide-binding</keyword>
<keyword evidence="24" id="KW-0472">Membrane</keyword>
<protein>
    <recommendedName>
        <fullName evidence="21">Signal transduction histidine-protein kinase/phosphatase MprB</fullName>
        <ecNumber evidence="5">2.7.13.3</ecNumber>
    </recommendedName>
    <alternativeName>
        <fullName evidence="22">Mycobacterial persistence regulator B</fullName>
    </alternativeName>
</protein>
<dbReference type="AlphaFoldDB" id="A0A1Y2MNH2"/>
<evidence type="ECO:0000256" key="2">
    <source>
        <dbReference type="ARBA" id="ARBA00001936"/>
    </source>
</evidence>
<feature type="region of interest" description="Disordered" evidence="23">
    <location>
        <begin position="398"/>
        <end position="445"/>
    </location>
</feature>
<keyword evidence="15" id="KW-0904">Protein phosphatase</keyword>
<gene>
    <name evidence="27" type="primary">qseC_1</name>
    <name evidence="27" type="ORF">BG845_05266</name>
</gene>
<feature type="domain" description="HAMP" evidence="26">
    <location>
        <begin position="167"/>
        <end position="219"/>
    </location>
</feature>
<keyword evidence="19" id="KW-0843">Virulence</keyword>
<keyword evidence="7" id="KW-0597">Phosphoprotein</keyword>
<dbReference type="SUPFAM" id="SSF55874">
    <property type="entry name" value="ATPase domain of HSP90 chaperone/DNA topoisomerase II/histidine kinase"/>
    <property type="match status" value="1"/>
</dbReference>
<dbReference type="Proteomes" id="UP000194360">
    <property type="component" value="Unassembled WGS sequence"/>
</dbReference>
<dbReference type="Gene3D" id="3.30.565.10">
    <property type="entry name" value="Histidine kinase-like ATPase, C-terminal domain"/>
    <property type="match status" value="1"/>
</dbReference>
<feature type="domain" description="Histidine kinase" evidence="25">
    <location>
        <begin position="227"/>
        <end position="420"/>
    </location>
</feature>
<comment type="subcellular location">
    <subcellularLocation>
        <location evidence="4">Cell membrane</location>
        <topology evidence="4">Multi-pass membrane protein</topology>
    </subcellularLocation>
</comment>
<evidence type="ECO:0000256" key="10">
    <source>
        <dbReference type="ARBA" id="ARBA00022741"/>
    </source>
</evidence>
<dbReference type="PANTHER" id="PTHR44936:SF9">
    <property type="entry name" value="SENSOR PROTEIN CREC"/>
    <property type="match status" value="1"/>
</dbReference>
<evidence type="ECO:0000256" key="5">
    <source>
        <dbReference type="ARBA" id="ARBA00012438"/>
    </source>
</evidence>